<keyword evidence="3" id="KW-1185">Reference proteome</keyword>
<evidence type="ECO:0000313" key="3">
    <source>
        <dbReference type="Proteomes" id="UP000029925"/>
    </source>
</evidence>
<proteinExistence type="predicted"/>
<dbReference type="Proteomes" id="UP000064525">
    <property type="component" value="Chromosome I"/>
</dbReference>
<reference evidence="2 3" key="1">
    <citation type="journal article" date="2014" name="Genome Announc.">
        <title>Draft genome sequences of eight enterohepatic helicobacter species isolated from both laboratory and wild rodents.</title>
        <authorList>
            <person name="Sheh A."/>
            <person name="Shen Z."/>
            <person name="Fox J.G."/>
        </authorList>
    </citation>
    <scope>NUCLEOTIDE SEQUENCE [LARGE SCALE GENOMIC DNA]</scope>
    <source>
        <strain evidence="2 3">MIT 98-6810</strain>
    </source>
</reference>
<evidence type="ECO:0000313" key="1">
    <source>
        <dbReference type="EMBL" id="CUU40617.1"/>
    </source>
</evidence>
<dbReference type="Proteomes" id="UP000029925">
    <property type="component" value="Unassembled WGS sequence"/>
</dbReference>
<dbReference type="RefSeq" id="WP_023945957.1">
    <property type="nucleotide sequence ID" value="NZ_CAMWBC010000102.1"/>
</dbReference>
<accession>A0A099UFG0</accession>
<dbReference type="STRING" id="76936.BN2458_PEG1734"/>
<protein>
    <submittedName>
        <fullName evidence="1">Uncharacterized protein</fullName>
    </submittedName>
</protein>
<dbReference type="PATRIC" id="fig|76936.10.peg.1694"/>
<evidence type="ECO:0000313" key="2">
    <source>
        <dbReference type="EMBL" id="TLD79260.1"/>
    </source>
</evidence>
<evidence type="ECO:0000313" key="4">
    <source>
        <dbReference type="Proteomes" id="UP000064525"/>
    </source>
</evidence>
<dbReference type="OrthoDB" id="5326383at2"/>
<dbReference type="KEGG" id="hty:BN2458_PEG1734"/>
<dbReference type="GeneID" id="78151885"/>
<dbReference type="EMBL" id="JRPF02000002">
    <property type="protein sequence ID" value="TLD79260.1"/>
    <property type="molecule type" value="Genomic_DNA"/>
</dbReference>
<dbReference type="AlphaFoldDB" id="A0A099UFG0"/>
<organism evidence="1 4">
    <name type="scientific">Helicobacter typhlonius</name>
    <dbReference type="NCBI Taxonomy" id="76936"/>
    <lineage>
        <taxon>Bacteria</taxon>
        <taxon>Pseudomonadati</taxon>
        <taxon>Campylobacterota</taxon>
        <taxon>Epsilonproteobacteria</taxon>
        <taxon>Campylobacterales</taxon>
        <taxon>Helicobacteraceae</taxon>
        <taxon>Helicobacter</taxon>
    </lineage>
</organism>
<reference evidence="1" key="2">
    <citation type="submission" date="2015-11" db="EMBL/GenBank/DDBJ databases">
        <authorList>
            <person name="Zhang Y."/>
            <person name="Guo Z."/>
        </authorList>
    </citation>
    <scope>NUCLEOTIDE SEQUENCE</scope>
    <source>
        <strain evidence="1">1</strain>
    </source>
</reference>
<gene>
    <name evidence="1" type="ORF">BN2458_PEG1734</name>
    <name evidence="2" type="ORF">LS75_002930</name>
</gene>
<name>A0A099UFG0_9HELI</name>
<sequence>MNKQKNDFVVLESKYTNDLFSIYHIKRINLEVYTDNGVINSIAVYINDEEWEGFSGLDREKLSERFEEVLQRDILREIGSRLNAGCENIDMEMLIKECVKNIKAKEQE</sequence>
<dbReference type="EMBL" id="LN907858">
    <property type="protein sequence ID" value="CUU40617.1"/>
    <property type="molecule type" value="Genomic_DNA"/>
</dbReference>
<reference evidence="4" key="3">
    <citation type="submission" date="2015-11" db="EMBL/GenBank/DDBJ databases">
        <authorList>
            <person name="Anvar S.Y."/>
        </authorList>
    </citation>
    <scope>NUCLEOTIDE SEQUENCE [LARGE SCALE GENOMIC DNA]</scope>
</reference>